<dbReference type="KEGG" id="mtua:CSH63_09120"/>
<dbReference type="InterPro" id="IPR036259">
    <property type="entry name" value="MFS_trans_sf"/>
</dbReference>
<dbReference type="Proteomes" id="UP000267804">
    <property type="component" value="Chromosome"/>
</dbReference>
<feature type="transmembrane region" description="Helical" evidence="7">
    <location>
        <begin position="104"/>
        <end position="128"/>
    </location>
</feature>
<dbReference type="GO" id="GO:0022857">
    <property type="term" value="F:transmembrane transporter activity"/>
    <property type="evidence" value="ECO:0007669"/>
    <property type="project" value="InterPro"/>
</dbReference>
<feature type="transmembrane region" description="Helical" evidence="7">
    <location>
        <begin position="12"/>
        <end position="37"/>
    </location>
</feature>
<keyword evidence="4 7" id="KW-0812">Transmembrane</keyword>
<feature type="transmembrane region" description="Helical" evidence="7">
    <location>
        <begin position="346"/>
        <end position="366"/>
    </location>
</feature>
<evidence type="ECO:0000256" key="5">
    <source>
        <dbReference type="ARBA" id="ARBA00022989"/>
    </source>
</evidence>
<accession>A0A386WIX5</accession>
<evidence type="ECO:0000259" key="8">
    <source>
        <dbReference type="PROSITE" id="PS50850"/>
    </source>
</evidence>
<feature type="transmembrane region" description="Helical" evidence="7">
    <location>
        <begin position="149"/>
        <end position="169"/>
    </location>
</feature>
<reference evidence="9 10" key="1">
    <citation type="submission" date="2017-10" db="EMBL/GenBank/DDBJ databases">
        <title>Integration of genomic and chemical information greatly accelerates assignment of the full stereostructure of myelolactone, a potent inhibitor of myeloma from a marine-derived Micromonospora.</title>
        <authorList>
            <person name="Kim M.C."/>
            <person name="Machado H."/>
            <person name="Jensen P.R."/>
            <person name="Fenical W."/>
        </authorList>
    </citation>
    <scope>NUCLEOTIDE SEQUENCE [LARGE SCALE GENOMIC DNA]</scope>
    <source>
        <strain evidence="9 10">CNY-010</strain>
    </source>
</reference>
<dbReference type="InterPro" id="IPR010290">
    <property type="entry name" value="TM_effector"/>
</dbReference>
<keyword evidence="2" id="KW-0813">Transport</keyword>
<feature type="transmembrane region" description="Helical" evidence="7">
    <location>
        <begin position="307"/>
        <end position="334"/>
    </location>
</feature>
<dbReference type="RefSeq" id="WP_120569880.1">
    <property type="nucleotide sequence ID" value="NZ_CP024087.1"/>
</dbReference>
<evidence type="ECO:0000256" key="4">
    <source>
        <dbReference type="ARBA" id="ARBA00022692"/>
    </source>
</evidence>
<keyword evidence="6 7" id="KW-0472">Membrane</keyword>
<evidence type="ECO:0000256" key="2">
    <source>
        <dbReference type="ARBA" id="ARBA00022448"/>
    </source>
</evidence>
<dbReference type="AlphaFoldDB" id="A0A386WIX5"/>
<sequence length="422" mass="42762">MPPTGLRHNRDFLLITVARTASKLGTQVTAVATPLLVLMMTGSATDAGLVAFAEGMALVLVLLPAGLLADRRDRRILMLCCDGGALLAVTGVIALALAGDAPVLLIAVLAAATAGLGAALQPAAAAATRAVVPARDLRTATVFNETRNGVVHLAGPPLGGFLFGLAPALPFLVDAISYAVSLVAVALLRGPLGRSLTEPGESLPRQAVAGVRFLWRHPSLRFTLLSGAVLNFAFAGVLLAIIVVPVRNGASGLSAGTVMACVGLGAVAGSLVASWLTARIPTRWLILAVVWACGVLTAAMATTDNGLVLGALAGACVLVVPAANISMLTLQTLLTPGDLQGRANAATSFIALIVAPFGPALSGLLIDRVPAPMVFGSFAAVMLALAVVAALAPAVRAMPDLRSVEEDAQEAGEAEHRDPQPV</sequence>
<proteinExistence type="predicted"/>
<evidence type="ECO:0000256" key="1">
    <source>
        <dbReference type="ARBA" id="ARBA00004651"/>
    </source>
</evidence>
<evidence type="ECO:0000256" key="3">
    <source>
        <dbReference type="ARBA" id="ARBA00022475"/>
    </source>
</evidence>
<evidence type="ECO:0000313" key="9">
    <source>
        <dbReference type="EMBL" id="AYF27588.1"/>
    </source>
</evidence>
<feature type="transmembrane region" description="Helical" evidence="7">
    <location>
        <begin position="222"/>
        <end position="244"/>
    </location>
</feature>
<dbReference type="Pfam" id="PF05977">
    <property type="entry name" value="MFS_3"/>
    <property type="match status" value="1"/>
</dbReference>
<dbReference type="PANTHER" id="PTHR23513:SF6">
    <property type="entry name" value="MAJOR FACILITATOR SUPERFAMILY ASSOCIATED DOMAIN-CONTAINING PROTEIN"/>
    <property type="match status" value="1"/>
</dbReference>
<feature type="transmembrane region" description="Helical" evidence="7">
    <location>
        <begin position="284"/>
        <end position="301"/>
    </location>
</feature>
<feature type="domain" description="Major facilitator superfamily (MFS) profile" evidence="8">
    <location>
        <begin position="11"/>
        <end position="402"/>
    </location>
</feature>
<dbReference type="CDD" id="cd06173">
    <property type="entry name" value="MFS_MefA_like"/>
    <property type="match status" value="1"/>
</dbReference>
<dbReference type="PROSITE" id="PS50850">
    <property type="entry name" value="MFS"/>
    <property type="match status" value="1"/>
</dbReference>
<keyword evidence="5 7" id="KW-1133">Transmembrane helix</keyword>
<evidence type="ECO:0000256" key="7">
    <source>
        <dbReference type="SAM" id="Phobius"/>
    </source>
</evidence>
<protein>
    <recommendedName>
        <fullName evidence="8">Major facilitator superfamily (MFS) profile domain-containing protein</fullName>
    </recommendedName>
</protein>
<dbReference type="GO" id="GO:0005886">
    <property type="term" value="C:plasma membrane"/>
    <property type="evidence" value="ECO:0007669"/>
    <property type="project" value="UniProtKB-SubCell"/>
</dbReference>
<evidence type="ECO:0000256" key="6">
    <source>
        <dbReference type="ARBA" id="ARBA00023136"/>
    </source>
</evidence>
<comment type="subcellular location">
    <subcellularLocation>
        <location evidence="1">Cell membrane</location>
        <topology evidence="1">Multi-pass membrane protein</topology>
    </subcellularLocation>
</comment>
<gene>
    <name evidence="9" type="ORF">CSH63_09120</name>
</gene>
<dbReference type="Gene3D" id="1.20.1250.20">
    <property type="entry name" value="MFS general substrate transporter like domains"/>
    <property type="match status" value="1"/>
</dbReference>
<dbReference type="PANTHER" id="PTHR23513">
    <property type="entry name" value="INTEGRAL MEMBRANE EFFLUX PROTEIN-RELATED"/>
    <property type="match status" value="1"/>
</dbReference>
<name>A0A386WIX5_9ACTN</name>
<dbReference type="SUPFAM" id="SSF103473">
    <property type="entry name" value="MFS general substrate transporter"/>
    <property type="match status" value="1"/>
</dbReference>
<feature type="transmembrane region" description="Helical" evidence="7">
    <location>
        <begin position="49"/>
        <end position="69"/>
    </location>
</feature>
<feature type="transmembrane region" description="Helical" evidence="7">
    <location>
        <begin position="76"/>
        <end position="98"/>
    </location>
</feature>
<keyword evidence="3" id="KW-1003">Cell membrane</keyword>
<feature type="transmembrane region" description="Helical" evidence="7">
    <location>
        <begin position="256"/>
        <end position="277"/>
    </location>
</feature>
<dbReference type="InterPro" id="IPR020846">
    <property type="entry name" value="MFS_dom"/>
</dbReference>
<feature type="transmembrane region" description="Helical" evidence="7">
    <location>
        <begin position="372"/>
        <end position="392"/>
    </location>
</feature>
<evidence type="ECO:0000313" key="10">
    <source>
        <dbReference type="Proteomes" id="UP000267804"/>
    </source>
</evidence>
<organism evidence="9 10">
    <name type="scientific">Micromonospora tulbaghiae</name>
    <dbReference type="NCBI Taxonomy" id="479978"/>
    <lineage>
        <taxon>Bacteria</taxon>
        <taxon>Bacillati</taxon>
        <taxon>Actinomycetota</taxon>
        <taxon>Actinomycetes</taxon>
        <taxon>Micromonosporales</taxon>
        <taxon>Micromonosporaceae</taxon>
        <taxon>Micromonospora</taxon>
    </lineage>
</organism>
<dbReference type="EMBL" id="CP024087">
    <property type="protein sequence ID" value="AYF27588.1"/>
    <property type="molecule type" value="Genomic_DNA"/>
</dbReference>